<name>A0A1B8Q8Z4_9GAMM</name>
<dbReference type="RefSeq" id="WP_067238492.1">
    <property type="nucleotide sequence ID" value="NZ_LZMZ01000051.1"/>
</dbReference>
<reference evidence="1 2" key="1">
    <citation type="submission" date="2016-06" db="EMBL/GenBank/DDBJ databases">
        <title>Draft genome of Moraxella atlantae CCUG 66109.</title>
        <authorList>
            <person name="Salva-Serra F."/>
            <person name="Engstrom-Jakobsson H."/>
            <person name="Thorell K."/>
            <person name="Gonzales-Siles L."/>
            <person name="Karlsson R."/>
            <person name="Boulund F."/>
            <person name="Engstrand L."/>
            <person name="Kristiansson E."/>
            <person name="Moore E."/>
        </authorList>
    </citation>
    <scope>NUCLEOTIDE SEQUENCE [LARGE SCALE GENOMIC DNA]</scope>
    <source>
        <strain evidence="1 2">CCUG 66109</strain>
    </source>
</reference>
<sequence length="116" mass="12752">MDLALFKARYPQFSDDVAITVALNDADVLLQSYQIKPSQMSLARAYMTAHLLTTDKTDTDTTEPQVKRTKADTVEVEFFAQGGSDSVSDWLNSTKYGKLLLALIGRKSTGVGIFVV</sequence>
<dbReference type="Proteomes" id="UP000092508">
    <property type="component" value="Unassembled WGS sequence"/>
</dbReference>
<comment type="caution">
    <text evidence="1">The sequence shown here is derived from an EMBL/GenBank/DDBJ whole genome shotgun (WGS) entry which is preliminary data.</text>
</comment>
<dbReference type="EMBL" id="LZMZ01000051">
    <property type="protein sequence ID" value="OBX73743.1"/>
    <property type="molecule type" value="Genomic_DNA"/>
</dbReference>
<dbReference type="Pfam" id="PF13262">
    <property type="entry name" value="DUF4054"/>
    <property type="match status" value="1"/>
</dbReference>
<organism evidence="1 2">
    <name type="scientific">Faucicola atlantae</name>
    <dbReference type="NCBI Taxonomy" id="34059"/>
    <lineage>
        <taxon>Bacteria</taxon>
        <taxon>Pseudomonadati</taxon>
        <taxon>Pseudomonadota</taxon>
        <taxon>Gammaproteobacteria</taxon>
        <taxon>Moraxellales</taxon>
        <taxon>Moraxellaceae</taxon>
        <taxon>Faucicola</taxon>
    </lineage>
</organism>
<gene>
    <name evidence="1" type="ORF">A9308_00600</name>
</gene>
<protein>
    <recommendedName>
        <fullName evidence="3">DUF4054 domain-containing protein</fullName>
    </recommendedName>
</protein>
<evidence type="ECO:0000313" key="1">
    <source>
        <dbReference type="EMBL" id="OBX73743.1"/>
    </source>
</evidence>
<accession>A0A1B8Q8Z4</accession>
<evidence type="ECO:0008006" key="3">
    <source>
        <dbReference type="Google" id="ProtNLM"/>
    </source>
</evidence>
<dbReference type="AlphaFoldDB" id="A0A1B8Q8Z4"/>
<evidence type="ECO:0000313" key="2">
    <source>
        <dbReference type="Proteomes" id="UP000092508"/>
    </source>
</evidence>
<dbReference type="OrthoDB" id="6649918at2"/>
<proteinExistence type="predicted"/>
<dbReference type="InterPro" id="IPR025127">
    <property type="entry name" value="DUF4054"/>
</dbReference>
<dbReference type="STRING" id="34059.A9308_00600"/>